<dbReference type="GO" id="GO:0016787">
    <property type="term" value="F:hydrolase activity"/>
    <property type="evidence" value="ECO:0007669"/>
    <property type="project" value="UniProtKB-KW"/>
</dbReference>
<reference evidence="4 5" key="1">
    <citation type="submission" date="2024-10" db="EMBL/GenBank/DDBJ databases">
        <authorList>
            <person name="Riesco R."/>
        </authorList>
    </citation>
    <scope>NUCLEOTIDE SEQUENCE [LARGE SCALE GENOMIC DNA]</scope>
    <source>
        <strain evidence="3 4">NCIMB 15448</strain>
        <strain evidence="2 5">NCIMB 15450</strain>
    </source>
</reference>
<dbReference type="InterPro" id="IPR000073">
    <property type="entry name" value="AB_hydrolase_1"/>
</dbReference>
<dbReference type="EMBL" id="JBIMSN010000062">
    <property type="protein sequence ID" value="MFH5230149.1"/>
    <property type="molecule type" value="Genomic_DNA"/>
</dbReference>
<evidence type="ECO:0000313" key="5">
    <source>
        <dbReference type="Proteomes" id="UP001609219"/>
    </source>
</evidence>
<dbReference type="Proteomes" id="UP001609176">
    <property type="component" value="Unassembled WGS sequence"/>
</dbReference>
<dbReference type="Gene3D" id="3.40.50.1820">
    <property type="entry name" value="alpha/beta hydrolase"/>
    <property type="match status" value="1"/>
</dbReference>
<gene>
    <name evidence="3" type="ORF">ACHIPV_08710</name>
    <name evidence="2" type="ORF">ACHIRB_16420</name>
</gene>
<dbReference type="PANTHER" id="PTHR43194:SF5">
    <property type="entry name" value="PIMELOYL-[ACYL-CARRIER PROTEIN] METHYL ESTER ESTERASE"/>
    <property type="match status" value="1"/>
</dbReference>
<comment type="caution">
    <text evidence="3">The sequence shown here is derived from an EMBL/GenBank/DDBJ whole genome shotgun (WGS) entry which is preliminary data.</text>
</comment>
<name>A0ABW7KM42_9NOCA</name>
<evidence type="ECO:0000259" key="1">
    <source>
        <dbReference type="Pfam" id="PF12697"/>
    </source>
</evidence>
<sequence>MTQSTAALHLGSGEPVLLLQPFMLSPHVWRGVAERLAESYEVFAPAFAGHWGGPPLNGWDASASAIADAVEKQLDELGWNTCHIVGNSLGGWVGFELERRGRARTLTAVAPAGGWRHLSPDAILVGLKFLSLGPLVGIGKLVGGFVARNRLVHRAFLPLVSKDAKAVEPQDAEAMILAASNCRAFLPVLWSGLKGGGVTGLADVKVPTRLLLCEYDRIIPMRRYGSMFIDELPAVADRVTMEGVGHCPQLEAPEKVAALISEHVASYRPHLRAV</sequence>
<keyword evidence="5" id="KW-1185">Reference proteome</keyword>
<proteinExistence type="predicted"/>
<dbReference type="InterPro" id="IPR050228">
    <property type="entry name" value="Carboxylesterase_BioH"/>
</dbReference>
<organism evidence="3 4">
    <name type="scientific">Antrihabitans spumae</name>
    <dbReference type="NCBI Taxonomy" id="3373370"/>
    <lineage>
        <taxon>Bacteria</taxon>
        <taxon>Bacillati</taxon>
        <taxon>Actinomycetota</taxon>
        <taxon>Actinomycetes</taxon>
        <taxon>Mycobacteriales</taxon>
        <taxon>Nocardiaceae</taxon>
        <taxon>Antrihabitans</taxon>
    </lineage>
</organism>
<dbReference type="Pfam" id="PF12697">
    <property type="entry name" value="Abhydrolase_6"/>
    <property type="match status" value="1"/>
</dbReference>
<dbReference type="Proteomes" id="UP001609219">
    <property type="component" value="Unassembled WGS sequence"/>
</dbReference>
<dbReference type="PANTHER" id="PTHR43194">
    <property type="entry name" value="HYDROLASE ALPHA/BETA FOLD FAMILY"/>
    <property type="match status" value="1"/>
</dbReference>
<keyword evidence="3" id="KW-0378">Hydrolase</keyword>
<protein>
    <submittedName>
        <fullName evidence="3">Alpha/beta fold hydrolase</fullName>
    </submittedName>
</protein>
<evidence type="ECO:0000313" key="4">
    <source>
        <dbReference type="Proteomes" id="UP001609176"/>
    </source>
</evidence>
<accession>A0ABW7KM42</accession>
<evidence type="ECO:0000313" key="2">
    <source>
        <dbReference type="EMBL" id="MFH5230149.1"/>
    </source>
</evidence>
<evidence type="ECO:0000313" key="3">
    <source>
        <dbReference type="EMBL" id="MFH5241967.1"/>
    </source>
</evidence>
<dbReference type="SUPFAM" id="SSF53474">
    <property type="entry name" value="alpha/beta-Hydrolases"/>
    <property type="match status" value="1"/>
</dbReference>
<feature type="domain" description="AB hydrolase-1" evidence="1">
    <location>
        <begin position="23"/>
        <end position="258"/>
    </location>
</feature>
<dbReference type="InterPro" id="IPR029058">
    <property type="entry name" value="AB_hydrolase_fold"/>
</dbReference>
<dbReference type="RefSeq" id="WP_395124098.1">
    <property type="nucleotide sequence ID" value="NZ_JBIMSN010000062.1"/>
</dbReference>
<dbReference type="EMBL" id="JBIMSP010000010">
    <property type="protein sequence ID" value="MFH5241967.1"/>
    <property type="molecule type" value="Genomic_DNA"/>
</dbReference>